<protein>
    <recommendedName>
        <fullName evidence="2">Polymerase/histidinol phosphatase N-terminal domain-containing protein</fullName>
    </recommendedName>
</protein>
<dbReference type="InterPro" id="IPR016195">
    <property type="entry name" value="Pol/histidinol_Pase-like"/>
</dbReference>
<sequence length="194" mass="22250">PASVVQDLHIHTTFSTGDDSVVPEQTVEFIAQFRHAEILGISDHLKYISGNNFTEYKNTLRAHDFYVGTEVDGAKEAGSAAELDLDYYIYHCRDKTEDYRGAEKLLLTEKPVIIAHPLKLQTDLNRVPSSCLIEINNRYIWRSNWRTELAPFRSRFGFVISSDAHQPHWLNQTIARHVALELRIKEALLFPLTV</sequence>
<comment type="caution">
    <text evidence="1">The sequence shown here is derived from an EMBL/GenBank/DDBJ whole genome shotgun (WGS) entry which is preliminary data.</text>
</comment>
<organism evidence="1">
    <name type="scientific">marine sediment metagenome</name>
    <dbReference type="NCBI Taxonomy" id="412755"/>
    <lineage>
        <taxon>unclassified sequences</taxon>
        <taxon>metagenomes</taxon>
        <taxon>ecological metagenomes</taxon>
    </lineage>
</organism>
<evidence type="ECO:0000313" key="1">
    <source>
        <dbReference type="EMBL" id="GAJ12193.1"/>
    </source>
</evidence>
<proteinExistence type="predicted"/>
<dbReference type="Gene3D" id="3.20.20.140">
    <property type="entry name" value="Metal-dependent hydrolases"/>
    <property type="match status" value="1"/>
</dbReference>
<dbReference type="AlphaFoldDB" id="X1U3P8"/>
<accession>X1U3P8</accession>
<gene>
    <name evidence="1" type="ORF">S12H4_52967</name>
</gene>
<feature type="non-terminal residue" evidence="1">
    <location>
        <position position="1"/>
    </location>
</feature>
<name>X1U3P8_9ZZZZ</name>
<evidence type="ECO:0008006" key="2">
    <source>
        <dbReference type="Google" id="ProtNLM"/>
    </source>
</evidence>
<dbReference type="EMBL" id="BARW01033667">
    <property type="protein sequence ID" value="GAJ12193.1"/>
    <property type="molecule type" value="Genomic_DNA"/>
</dbReference>
<reference evidence="1" key="1">
    <citation type="journal article" date="2014" name="Front. Microbiol.">
        <title>High frequency of phylogenetically diverse reductive dehalogenase-homologous genes in deep subseafloor sedimentary metagenomes.</title>
        <authorList>
            <person name="Kawai M."/>
            <person name="Futagami T."/>
            <person name="Toyoda A."/>
            <person name="Takaki Y."/>
            <person name="Nishi S."/>
            <person name="Hori S."/>
            <person name="Arai W."/>
            <person name="Tsubouchi T."/>
            <person name="Morono Y."/>
            <person name="Uchiyama I."/>
            <person name="Ito T."/>
            <person name="Fujiyama A."/>
            <person name="Inagaki F."/>
            <person name="Takami H."/>
        </authorList>
    </citation>
    <scope>NUCLEOTIDE SEQUENCE</scope>
    <source>
        <strain evidence="1">Expedition CK06-06</strain>
    </source>
</reference>
<dbReference type="SUPFAM" id="SSF89550">
    <property type="entry name" value="PHP domain-like"/>
    <property type="match status" value="1"/>
</dbReference>